<dbReference type="InterPro" id="IPR029068">
    <property type="entry name" value="Glyas_Bleomycin-R_OHBP_Dase"/>
</dbReference>
<dbReference type="STRING" id="579105.SAMN04488096_105105"/>
<sequence>MKKRVTGLGGFFFKSENPDAAKQWYNKHLGLDTDQYGCTFWWKDKEGKDASTQWSPMDEKTNYFEPSQKQFMMNFRVENLDELLIALKEEGVTIVGEPEEHSYGKFGWILDPEGNKIELWEPKDEAFL</sequence>
<dbReference type="PROSITE" id="PS51819">
    <property type="entry name" value="VOC"/>
    <property type="match status" value="1"/>
</dbReference>
<protein>
    <recommendedName>
        <fullName evidence="1">VOC domain-containing protein</fullName>
    </recommendedName>
</protein>
<dbReference type="InterPro" id="IPR052164">
    <property type="entry name" value="Anthracycline_SecMetBiosynth"/>
</dbReference>
<accession>A0A1M6EIT9</accession>
<keyword evidence="3" id="KW-1185">Reference proteome</keyword>
<evidence type="ECO:0000313" key="2">
    <source>
        <dbReference type="EMBL" id="SHI85336.1"/>
    </source>
</evidence>
<dbReference type="CDD" id="cd06587">
    <property type="entry name" value="VOC"/>
    <property type="match status" value="1"/>
</dbReference>
<gene>
    <name evidence="2" type="ORF">SAMN04488096_105105</name>
</gene>
<dbReference type="Pfam" id="PF00903">
    <property type="entry name" value="Glyoxalase"/>
    <property type="match status" value="1"/>
</dbReference>
<dbReference type="Gene3D" id="3.10.180.10">
    <property type="entry name" value="2,3-Dihydroxybiphenyl 1,2-Dioxygenase, domain 1"/>
    <property type="match status" value="1"/>
</dbReference>
<dbReference type="RefSeq" id="WP_073150354.1">
    <property type="nucleotide sequence ID" value="NZ_FQYY01000005.1"/>
</dbReference>
<dbReference type="PANTHER" id="PTHR33993:SF5">
    <property type="entry name" value="GLYOXALASE"/>
    <property type="match status" value="1"/>
</dbReference>
<dbReference type="InterPro" id="IPR037523">
    <property type="entry name" value="VOC_core"/>
</dbReference>
<name>A0A1M6EIT9_9FLAO</name>
<proteinExistence type="predicted"/>
<evidence type="ECO:0000313" key="3">
    <source>
        <dbReference type="Proteomes" id="UP000184225"/>
    </source>
</evidence>
<feature type="domain" description="VOC" evidence="1">
    <location>
        <begin position="7"/>
        <end position="122"/>
    </location>
</feature>
<evidence type="ECO:0000259" key="1">
    <source>
        <dbReference type="PROSITE" id="PS51819"/>
    </source>
</evidence>
<organism evidence="2 3">
    <name type="scientific">Mesonia phycicola</name>
    <dbReference type="NCBI Taxonomy" id="579105"/>
    <lineage>
        <taxon>Bacteria</taxon>
        <taxon>Pseudomonadati</taxon>
        <taxon>Bacteroidota</taxon>
        <taxon>Flavobacteriia</taxon>
        <taxon>Flavobacteriales</taxon>
        <taxon>Flavobacteriaceae</taxon>
        <taxon>Mesonia</taxon>
    </lineage>
</organism>
<dbReference type="Proteomes" id="UP000184225">
    <property type="component" value="Unassembled WGS sequence"/>
</dbReference>
<dbReference type="OrthoDB" id="9799428at2"/>
<dbReference type="SUPFAM" id="SSF54593">
    <property type="entry name" value="Glyoxalase/Bleomycin resistance protein/Dihydroxybiphenyl dioxygenase"/>
    <property type="match status" value="1"/>
</dbReference>
<reference evidence="2 3" key="1">
    <citation type="submission" date="2016-11" db="EMBL/GenBank/DDBJ databases">
        <authorList>
            <person name="Jaros S."/>
            <person name="Januszkiewicz K."/>
            <person name="Wedrychowicz H."/>
        </authorList>
    </citation>
    <scope>NUCLEOTIDE SEQUENCE [LARGE SCALE GENOMIC DNA]</scope>
    <source>
        <strain evidence="2 3">DSM 21425</strain>
    </source>
</reference>
<dbReference type="PANTHER" id="PTHR33993">
    <property type="entry name" value="GLYOXALASE-RELATED"/>
    <property type="match status" value="1"/>
</dbReference>
<dbReference type="EMBL" id="FQYY01000005">
    <property type="protein sequence ID" value="SHI85336.1"/>
    <property type="molecule type" value="Genomic_DNA"/>
</dbReference>
<dbReference type="AlphaFoldDB" id="A0A1M6EIT9"/>
<dbReference type="InterPro" id="IPR004360">
    <property type="entry name" value="Glyas_Fos-R_dOase_dom"/>
</dbReference>